<accession>A0A377GNT8</accession>
<dbReference type="Proteomes" id="UP000255328">
    <property type="component" value="Unassembled WGS sequence"/>
</dbReference>
<dbReference type="InterPro" id="IPR002789">
    <property type="entry name" value="HerA_central"/>
</dbReference>
<dbReference type="InterPro" id="IPR018145">
    <property type="entry name" value="CagE_TrbE_VirB_cntrl_dom"/>
</dbReference>
<dbReference type="PANTHER" id="PTHR30121:SF12">
    <property type="entry name" value="TYPE IV SECRETION SYSTEM PROTEIN CAGE"/>
    <property type="match status" value="1"/>
</dbReference>
<keyword evidence="3" id="KW-0067">ATP-binding</keyword>
<dbReference type="InterPro" id="IPR043964">
    <property type="entry name" value="P-loop_TraG"/>
</dbReference>
<gene>
    <name evidence="7" type="primary">virB4_1</name>
    <name evidence="7" type="ORF">NCTC10723_00027</name>
</gene>
<feature type="domain" description="CagE TrbE VirB component of type IV transporter system central" evidence="5">
    <location>
        <begin position="307"/>
        <end position="388"/>
    </location>
</feature>
<dbReference type="EMBL" id="UGGU01000001">
    <property type="protein sequence ID" value="STO26878.1"/>
    <property type="molecule type" value="Genomic_DNA"/>
</dbReference>
<evidence type="ECO:0000259" key="4">
    <source>
        <dbReference type="Pfam" id="PF01935"/>
    </source>
</evidence>
<dbReference type="SUPFAM" id="SSF52540">
    <property type="entry name" value="P-loop containing nucleoside triphosphate hydrolases"/>
    <property type="match status" value="1"/>
</dbReference>
<evidence type="ECO:0000259" key="5">
    <source>
        <dbReference type="Pfam" id="PF03135"/>
    </source>
</evidence>
<feature type="domain" description="TraG P-loop" evidence="6">
    <location>
        <begin position="592"/>
        <end position="743"/>
    </location>
</feature>
<evidence type="ECO:0000313" key="7">
    <source>
        <dbReference type="EMBL" id="STO26878.1"/>
    </source>
</evidence>
<sequence length="806" mass="93305">MISEFKKRAKVSDEVSWLVLKENGIVLNKNGSYQKTFKYRGFDLISYTEEQIKNLVERSNNLMKRIEENWTIHVEVRRKKADKYIESNFKTLAGRIIEEERKEHFIGQNAEYYINEYYVTLTYLVPRDIENKMSEFFIEKKLEEIISDTSLEDFIKSFNRFFNLFKEIFLEARELTPEETLTYLHSCVSEKETKVNMPVVPFALANYLCDTPLLRNLEDLKLGKTYIKAISIIGLPNFTEPCLLDELNNLPFEYRWVTRFIFLSKQQALKKMEKAYKSTLQGKLSFFTRVFNELSGRDPESGKINLDAVRRANEIESQITLTQGDYLTQGLYNSTIFLSSKNKTELDKKVEYLEKVLENKGFIIINETVNCKEAWFGSLPGNIFSNQREPVLNTLQFIHLFPITSIWNGEYINKHLKAPALIFTETDNTNPFLLNLHVNDVGHTAVVGPTGSGKSVFLAMLYTQFMKYEKARVFIFDKGASSKVATYANGGIFYDLGIDNISFQPFKGLGKLNDEILSEEEEEKEKIRRNIELEWAFDWILDIFSAENKVLTPSQKEKVWEALELVSDSPVEYRTLTTFSTYLADPELKEALSPYLITGPLGKYFDSNNEELQNSNWNVFEMNQILNNKKALVPLLMYLFHKIEIQLNGDPTLLVLDECWAFFDNPVFADKIREWLKVLRRKNTSVVFATQELGDILNSPLFTAVNDACKTKIFLANPNAKTETYIETYKKFALNEEEINLIANATEKKDYFIKTSTGFARKFSLALGKNTLKLVASSRAEELAKADEIKRHTNSPDEFTQEFLKI</sequence>
<dbReference type="Pfam" id="PF01935">
    <property type="entry name" value="DUF87"/>
    <property type="match status" value="1"/>
</dbReference>
<comment type="similarity">
    <text evidence="1">Belongs to the TrbE/VirB4 family.</text>
</comment>
<feature type="domain" description="Helicase HerA central" evidence="4">
    <location>
        <begin position="440"/>
        <end position="477"/>
    </location>
</feature>
<reference evidence="7 8" key="1">
    <citation type="submission" date="2018-06" db="EMBL/GenBank/DDBJ databases">
        <authorList>
            <consortium name="Pathogen Informatics"/>
            <person name="Doyle S."/>
        </authorList>
    </citation>
    <scope>NUCLEOTIDE SEQUENCE [LARGE SCALE GENOMIC DNA]</scope>
    <source>
        <strain evidence="7 8">NCTC10723</strain>
    </source>
</reference>
<evidence type="ECO:0000256" key="3">
    <source>
        <dbReference type="ARBA" id="ARBA00022840"/>
    </source>
</evidence>
<evidence type="ECO:0000313" key="8">
    <source>
        <dbReference type="Proteomes" id="UP000255328"/>
    </source>
</evidence>
<feature type="domain" description="CagE TrbE VirB component of type IV transporter system central" evidence="5">
    <location>
        <begin position="174"/>
        <end position="276"/>
    </location>
</feature>
<dbReference type="Pfam" id="PF19044">
    <property type="entry name" value="P-loop_TraG"/>
    <property type="match status" value="1"/>
</dbReference>
<dbReference type="AlphaFoldDB" id="A0A377GNT8"/>
<evidence type="ECO:0000256" key="1">
    <source>
        <dbReference type="ARBA" id="ARBA00006512"/>
    </source>
</evidence>
<proteinExistence type="inferred from homology"/>
<evidence type="ECO:0000259" key="6">
    <source>
        <dbReference type="Pfam" id="PF19044"/>
    </source>
</evidence>
<keyword evidence="2" id="KW-0547">Nucleotide-binding</keyword>
<dbReference type="Pfam" id="PF03135">
    <property type="entry name" value="CagE_TrbE_VirB"/>
    <property type="match status" value="2"/>
</dbReference>
<protein>
    <submittedName>
        <fullName evidence="7">Type IV secretion system protein virB4</fullName>
    </submittedName>
</protein>
<dbReference type="InterPro" id="IPR051162">
    <property type="entry name" value="T4SS_component"/>
</dbReference>
<dbReference type="GO" id="GO:0005524">
    <property type="term" value="F:ATP binding"/>
    <property type="evidence" value="ECO:0007669"/>
    <property type="project" value="UniProtKB-KW"/>
</dbReference>
<evidence type="ECO:0000256" key="2">
    <source>
        <dbReference type="ARBA" id="ARBA00022741"/>
    </source>
</evidence>
<dbReference type="PANTHER" id="PTHR30121">
    <property type="entry name" value="UNCHARACTERIZED PROTEIN YJGR-RELATED"/>
    <property type="match status" value="1"/>
</dbReference>
<dbReference type="Gene3D" id="3.40.50.300">
    <property type="entry name" value="P-loop containing nucleotide triphosphate hydrolases"/>
    <property type="match status" value="2"/>
</dbReference>
<organism evidence="7 8">
    <name type="scientific">Fusobacterium necrogenes</name>
    <dbReference type="NCBI Taxonomy" id="858"/>
    <lineage>
        <taxon>Bacteria</taxon>
        <taxon>Fusobacteriati</taxon>
        <taxon>Fusobacteriota</taxon>
        <taxon>Fusobacteriia</taxon>
        <taxon>Fusobacteriales</taxon>
        <taxon>Fusobacteriaceae</taxon>
        <taxon>Fusobacterium</taxon>
    </lineage>
</organism>
<dbReference type="InterPro" id="IPR027417">
    <property type="entry name" value="P-loop_NTPase"/>
</dbReference>
<keyword evidence="8" id="KW-1185">Reference proteome</keyword>
<dbReference type="RefSeq" id="WP_245943689.1">
    <property type="nucleotide sequence ID" value="NZ_UGGU01000001.1"/>
</dbReference>
<name>A0A377GNT8_9FUSO</name>